<dbReference type="Pfam" id="PF17801">
    <property type="entry name" value="Melibiase_C"/>
    <property type="match status" value="1"/>
</dbReference>
<dbReference type="InterPro" id="IPR013320">
    <property type="entry name" value="ConA-like_dom_sf"/>
</dbReference>
<organism evidence="9 10">
    <name type="scientific">Streptantibioticus rubrisoli</name>
    <dbReference type="NCBI Taxonomy" id="1387313"/>
    <lineage>
        <taxon>Bacteria</taxon>
        <taxon>Bacillati</taxon>
        <taxon>Actinomycetota</taxon>
        <taxon>Actinomycetes</taxon>
        <taxon>Kitasatosporales</taxon>
        <taxon>Streptomycetaceae</taxon>
        <taxon>Streptantibioticus</taxon>
    </lineage>
</organism>
<dbReference type="SUPFAM" id="SSF49899">
    <property type="entry name" value="Concanavalin A-like lectins/glucanases"/>
    <property type="match status" value="1"/>
</dbReference>
<dbReference type="CDD" id="cd14792">
    <property type="entry name" value="GH27"/>
    <property type="match status" value="1"/>
</dbReference>
<dbReference type="RefSeq" id="WP_255926947.1">
    <property type="nucleotide sequence ID" value="NZ_JANFNH010000008.1"/>
</dbReference>
<evidence type="ECO:0000256" key="4">
    <source>
        <dbReference type="ARBA" id="ARBA00023295"/>
    </source>
</evidence>
<keyword evidence="10" id="KW-1185">Reference proteome</keyword>
<dbReference type="PANTHER" id="PTHR11452">
    <property type="entry name" value="ALPHA-GALACTOSIDASE/ALPHA-N-ACETYLGALACTOSAMINIDASE"/>
    <property type="match status" value="1"/>
</dbReference>
<feature type="domain" description="Alpha galactosidase C-terminal" evidence="8">
    <location>
        <begin position="312"/>
        <end position="387"/>
    </location>
</feature>
<dbReference type="InterPro" id="IPR017853">
    <property type="entry name" value="GH"/>
</dbReference>
<dbReference type="EC" id="3.2.1.22" evidence="5"/>
<dbReference type="PROSITE" id="PS00512">
    <property type="entry name" value="ALPHA_GALACTOSIDASE"/>
    <property type="match status" value="1"/>
</dbReference>
<keyword evidence="4 5" id="KW-0326">Glycosidase</keyword>
<evidence type="ECO:0000313" key="9">
    <source>
        <dbReference type="EMBL" id="MCQ4042614.1"/>
    </source>
</evidence>
<name>A0ABT1PB63_9ACTN</name>
<evidence type="ECO:0000259" key="8">
    <source>
        <dbReference type="Pfam" id="PF17801"/>
    </source>
</evidence>
<evidence type="ECO:0000256" key="3">
    <source>
        <dbReference type="ARBA" id="ARBA00022801"/>
    </source>
</evidence>
<dbReference type="InterPro" id="IPR041233">
    <property type="entry name" value="Melibiase_C"/>
</dbReference>
<dbReference type="Pfam" id="PF16499">
    <property type="entry name" value="Melibiase_2"/>
    <property type="match status" value="1"/>
</dbReference>
<proteinExistence type="inferred from homology"/>
<sequence length="697" mass="72650">MRKLWAAVVAVVLGAVPVVAVPVAAPAASALGNGLALTPPMGWNDWNAFGCDVSEQLVEQTADKIVSSGLRSAGYQYVNIDDCWMANSRDAAGNLVPDPVKFPHGIKGVADYVHARGLKLGIYESAGTMTCAGYPGSLGHEQQDADSFAAWGVDYLKYDNCNNLGIPARQRYQAMGAALARTGRPIVYSLCDWGQEDVASWGGSVGNLWRTTGDIDASYGRMLSIFHQNVGLADAAGPGAWNDPDMLEVGNGMTVTEDRSEFSLWAEMAAPLIAGTDLRRASATTLASYGNKEVIAIDQDRLGRQGRPVSMTGGLDVLAKPLADHSVAVALFNENSAPALISTTTSALGLPAANGYTLRDVWAHTTTATAGAVRAFVPAHGTVMYRVAPTGTPGRYAPHVVLTTTAPAWSAGTSATVTSTLANDGAGAAADVRLGISAPNQWTVTALTRTHFARIPRGGQAVATFRVTAPAVLPEPITRTTVSGTASGHASGGTWRVTASNPVELSAPVRAPFRTFSDTTAVFGAQGGRFAIEGAGADLWGTTDQYSAVYRHAAEHDGSTTVVELTAQARTSEWAKAGIMVRDDITAPGRSPGYLILAAAPGKGYVLQWDSTGSGHLDTNSAPPDQGTGTARYPSWLKLVRSGSTFTGYYSTDGTSWTRLAAATLPGVTATQDVGVFTSSHSDGTSGEADFSDFALN</sequence>
<protein>
    <recommendedName>
        <fullName evidence="5">Alpha-galactosidase</fullName>
        <ecNumber evidence="5">3.2.1.22</ecNumber>
    </recommendedName>
    <alternativeName>
        <fullName evidence="5">Melibiase</fullName>
    </alternativeName>
</protein>
<dbReference type="Gene3D" id="2.60.40.1180">
    <property type="entry name" value="Golgi alpha-mannosidase II"/>
    <property type="match status" value="1"/>
</dbReference>
<dbReference type="InterPro" id="IPR002241">
    <property type="entry name" value="Glyco_hydro_27"/>
</dbReference>
<dbReference type="PANTHER" id="PTHR11452:SF75">
    <property type="entry name" value="ALPHA-GALACTOSIDASE MEL1"/>
    <property type="match status" value="1"/>
</dbReference>
<keyword evidence="3 5" id="KW-0378">Hydrolase</keyword>
<keyword evidence="5" id="KW-1015">Disulfide bond</keyword>
<evidence type="ECO:0000256" key="1">
    <source>
        <dbReference type="ARBA" id="ARBA00009743"/>
    </source>
</evidence>
<dbReference type="EMBL" id="JANFNH010000008">
    <property type="protein sequence ID" value="MCQ4042614.1"/>
    <property type="molecule type" value="Genomic_DNA"/>
</dbReference>
<dbReference type="InterPro" id="IPR013780">
    <property type="entry name" value="Glyco_hydro_b"/>
</dbReference>
<comment type="similarity">
    <text evidence="1 5">Belongs to the glycosyl hydrolase 27 family.</text>
</comment>
<dbReference type="Proteomes" id="UP001206206">
    <property type="component" value="Unassembled WGS sequence"/>
</dbReference>
<dbReference type="InterPro" id="IPR013785">
    <property type="entry name" value="Aldolase_TIM"/>
</dbReference>
<keyword evidence="2 6" id="KW-0732">Signal</keyword>
<dbReference type="InterPro" id="IPR000111">
    <property type="entry name" value="Glyco_hydro_27/36_CS"/>
</dbReference>
<reference evidence="9 10" key="1">
    <citation type="submission" date="2022-06" db="EMBL/GenBank/DDBJ databases">
        <title>Draft genome sequence of type strain Streptomyces rubrisoli DSM 42083.</title>
        <authorList>
            <person name="Duangmal K."/>
            <person name="Klaysubun C."/>
        </authorList>
    </citation>
    <scope>NUCLEOTIDE SEQUENCE [LARGE SCALE GENOMIC DNA]</scope>
    <source>
        <strain evidence="9 10">DSM 42083</strain>
    </source>
</reference>
<dbReference type="PRINTS" id="PR00740">
    <property type="entry name" value="GLHYDRLASE27"/>
</dbReference>
<dbReference type="Gene3D" id="3.20.20.70">
    <property type="entry name" value="Aldolase class I"/>
    <property type="match status" value="1"/>
</dbReference>
<dbReference type="InterPro" id="IPR018905">
    <property type="entry name" value="A-galactase_NEW3"/>
</dbReference>
<dbReference type="SUPFAM" id="SSF51011">
    <property type="entry name" value="Glycosyl hydrolase domain"/>
    <property type="match status" value="1"/>
</dbReference>
<evidence type="ECO:0000256" key="2">
    <source>
        <dbReference type="ARBA" id="ARBA00022729"/>
    </source>
</evidence>
<gene>
    <name evidence="9" type="ORF">NON19_11365</name>
</gene>
<feature type="chain" id="PRO_5047096905" description="Alpha-galactosidase" evidence="6">
    <location>
        <begin position="21"/>
        <end position="697"/>
    </location>
</feature>
<accession>A0ABT1PB63</accession>
<evidence type="ECO:0000313" key="10">
    <source>
        <dbReference type="Proteomes" id="UP001206206"/>
    </source>
</evidence>
<feature type="domain" description="Alpha-galactosidase NEW3" evidence="7">
    <location>
        <begin position="410"/>
        <end position="471"/>
    </location>
</feature>
<feature type="signal peptide" evidence="6">
    <location>
        <begin position="1"/>
        <end position="20"/>
    </location>
</feature>
<comment type="catalytic activity">
    <reaction evidence="5">
        <text>Hydrolysis of terminal, non-reducing alpha-D-galactose residues in alpha-D-galactosides, including galactose oligosaccharides, galactomannans and galactolipids.</text>
        <dbReference type="EC" id="3.2.1.22"/>
    </reaction>
</comment>
<evidence type="ECO:0000259" key="7">
    <source>
        <dbReference type="Pfam" id="PF10633"/>
    </source>
</evidence>
<dbReference type="SUPFAM" id="SSF51445">
    <property type="entry name" value="(Trans)glycosidases"/>
    <property type="match status" value="1"/>
</dbReference>
<dbReference type="Pfam" id="PF10633">
    <property type="entry name" value="NPCBM_assoc"/>
    <property type="match status" value="1"/>
</dbReference>
<dbReference type="Gene3D" id="2.60.120.200">
    <property type="match status" value="1"/>
</dbReference>
<evidence type="ECO:0000256" key="6">
    <source>
        <dbReference type="SAM" id="SignalP"/>
    </source>
</evidence>
<evidence type="ECO:0000256" key="5">
    <source>
        <dbReference type="RuleBase" id="RU361168"/>
    </source>
</evidence>
<comment type="caution">
    <text evidence="9">The sequence shown here is derived from an EMBL/GenBank/DDBJ whole genome shotgun (WGS) entry which is preliminary data.</text>
</comment>